<dbReference type="SUPFAM" id="SSF49464">
    <property type="entry name" value="Carboxypeptidase regulatory domain-like"/>
    <property type="match status" value="1"/>
</dbReference>
<dbReference type="InterPro" id="IPR008969">
    <property type="entry name" value="CarboxyPept-like_regulatory"/>
</dbReference>
<dbReference type="eggNOG" id="COG3078">
    <property type="taxonomic scope" value="Bacteria"/>
</dbReference>
<gene>
    <name evidence="1" type="ordered locus">Sph21_3401</name>
</gene>
<accession>F4C740</accession>
<dbReference type="Gene3D" id="2.60.40.1120">
    <property type="entry name" value="Carboxypeptidase-like, regulatory domain"/>
    <property type="match status" value="1"/>
</dbReference>
<dbReference type="AlphaFoldDB" id="F4C740"/>
<organism evidence="1">
    <name type="scientific">Sphingobacterium sp. (strain 21)</name>
    <dbReference type="NCBI Taxonomy" id="743722"/>
    <lineage>
        <taxon>Bacteria</taxon>
        <taxon>Pseudomonadati</taxon>
        <taxon>Bacteroidota</taxon>
        <taxon>Sphingobacteriia</taxon>
        <taxon>Sphingobacteriales</taxon>
        <taxon>Sphingobacteriaceae</taxon>
        <taxon>Sphingobacterium</taxon>
    </lineage>
</organism>
<dbReference type="EMBL" id="CP002584">
    <property type="protein sequence ID" value="ADZ79939.1"/>
    <property type="molecule type" value="Genomic_DNA"/>
</dbReference>
<evidence type="ECO:0000313" key="1">
    <source>
        <dbReference type="EMBL" id="ADZ79939.1"/>
    </source>
</evidence>
<dbReference type="HOGENOM" id="CLU_032722_0_0_10"/>
<reference evidence="1" key="1">
    <citation type="submission" date="2011-03" db="EMBL/GenBank/DDBJ databases">
        <title>Complete sequence of Sphingobacterium sp. 21.</title>
        <authorList>
            <consortium name="US DOE Joint Genome Institute"/>
            <person name="Lucas S."/>
            <person name="Copeland A."/>
            <person name="Lapidus A."/>
            <person name="Cheng J.-F."/>
            <person name="Goodwin L."/>
            <person name="Pitluck S."/>
            <person name="Davenport K."/>
            <person name="Detter J.C."/>
            <person name="Han C."/>
            <person name="Tapia R."/>
            <person name="Land M."/>
            <person name="Hauser L."/>
            <person name="Kyrpides N."/>
            <person name="Ivanova N."/>
            <person name="Ovchinnikova G."/>
            <person name="Pagani I."/>
            <person name="Siebers A.K."/>
            <person name="Allgaier M."/>
            <person name="Thelen M.P."/>
            <person name="Hugenholtz P."/>
            <person name="Woyke T."/>
        </authorList>
    </citation>
    <scope>NUCLEOTIDE SEQUENCE</scope>
    <source>
        <strain evidence="1">21</strain>
    </source>
</reference>
<dbReference type="PATRIC" id="fig|743722.3.peg.3636"/>
<dbReference type="InterPro" id="IPR058093">
    <property type="entry name" value="LA_2272-like"/>
</dbReference>
<dbReference type="Pfam" id="PF13715">
    <property type="entry name" value="CarbopepD_reg_2"/>
    <property type="match status" value="1"/>
</dbReference>
<name>F4C740_SPHS2</name>
<dbReference type="STRING" id="743722.Sph21_3401"/>
<protein>
    <submittedName>
        <fullName evidence="1">Uncharacterized protein</fullName>
    </submittedName>
</protein>
<dbReference type="KEGG" id="shg:Sph21_3401"/>
<proteinExistence type="predicted"/>
<dbReference type="NCBIfam" id="NF047436">
    <property type="entry name" value="LA_2272_repeat"/>
    <property type="match status" value="1"/>
</dbReference>
<sequence>MENQLLHSCKSLLLTFVLSLAGFTAFSQNYLFKPVKLHVSQQKLVTVLEDIGRQGGFHFSYSSGIIRSDSLVSIQHFNGDVKTALNTLLGDSYEYQESPNHLIIRPAPFRLTLMPEELGEGKKIYTIKGYVVDEKTGAGIHNASVYEKRLLVGTMTDRKGYFKLKLKTKDGNPMILTVSKELYKDTTTVFLPTVNLGKNINSSGHYGYMGDGEESVSNTALARLFLSSKQKLNALNLGNFFAYTPVQVSLTPGLSSHGMMSGQVVNKFSANLIGGYTAGVNGVELAGIFNIDRYHVKYVQAAGAVNMVGGNMSGVQLSGIYNTVIDSLKGFQAAGVFNFVKKHANGVQLAGIMNYAEELRGVQIAGILNRTKTNHGLQFGLINMADTSSGISIGLVNISKNGMKRLSVSSNEVLYTNLAFKSGNANLYSILSAGYGSWNGEQTFATGFGLGHEFRRRNQDNYFAVELLSQQLHRSVYENVSSWTKMNILYNYSLGQKTKLYVAPTINFLSKNKQVIENAQDIPSAGYPYLLNKERFKWWVGLELGVAFF</sequence>